<evidence type="ECO:0000313" key="3">
    <source>
        <dbReference type="Proteomes" id="UP001320766"/>
    </source>
</evidence>
<dbReference type="RefSeq" id="WP_253775918.1">
    <property type="nucleotide sequence ID" value="NZ_BAAAVE010000017.1"/>
</dbReference>
<dbReference type="Proteomes" id="UP001320766">
    <property type="component" value="Unassembled WGS sequence"/>
</dbReference>
<gene>
    <name evidence="2" type="ORF">HD595_006623</name>
</gene>
<reference evidence="2 3" key="1">
    <citation type="submission" date="2022-06" db="EMBL/GenBank/DDBJ databases">
        <title>Sequencing the genomes of 1000 actinobacteria strains.</title>
        <authorList>
            <person name="Klenk H.-P."/>
        </authorList>
    </citation>
    <scope>NUCLEOTIDE SEQUENCE [LARGE SCALE GENOMIC DNA]</scope>
    <source>
        <strain evidence="2 3">DSM 44170</strain>
    </source>
</reference>
<name>A0ABT1K949_9ACTN</name>
<evidence type="ECO:0000256" key="1">
    <source>
        <dbReference type="SAM" id="MobiDB-lite"/>
    </source>
</evidence>
<keyword evidence="3" id="KW-1185">Reference proteome</keyword>
<protein>
    <submittedName>
        <fullName evidence="2">Uncharacterized protein</fullName>
    </submittedName>
</protein>
<accession>A0ABT1K949</accession>
<proteinExistence type="predicted"/>
<dbReference type="EMBL" id="JAMZEC010000001">
    <property type="protein sequence ID" value="MCP2350501.1"/>
    <property type="molecule type" value="Genomic_DNA"/>
</dbReference>
<organism evidence="2 3">
    <name type="scientific">Nonomuraea roseoviolacea subsp. carminata</name>
    <dbReference type="NCBI Taxonomy" id="160689"/>
    <lineage>
        <taxon>Bacteria</taxon>
        <taxon>Bacillati</taxon>
        <taxon>Actinomycetota</taxon>
        <taxon>Actinomycetes</taxon>
        <taxon>Streptosporangiales</taxon>
        <taxon>Streptosporangiaceae</taxon>
        <taxon>Nonomuraea</taxon>
    </lineage>
</organism>
<feature type="region of interest" description="Disordered" evidence="1">
    <location>
        <begin position="23"/>
        <end position="47"/>
    </location>
</feature>
<sequence>MATVATVGIFSQLSQDEQPAFATVDPTAAPPVPSDVRSTGGPGGEVREPVLGEIVKVTNSNPVPMPLDPHLTSMSDIKIIDQAQDVAAAMCMRSLGFTRWKADTIRTWRPEDYREFDTFEYLDPKAAADSGYPRVPAVKTAAPDARTGHEPTADEKSAFYGAAARTTAGTAVPAGGCVRQADQSIYGKAGGDLPADPRSLAVGSRSRALGDSRLREAISAWRACMQDAGITSYQHPVAAKNDPTWQSRDAGTPASAEEKRVAAADANCQLQVNLVGVYKTVRAAYEQQLLDENRAKIDESKRIFATWVSNAKAIIKAG</sequence>
<evidence type="ECO:0000313" key="2">
    <source>
        <dbReference type="EMBL" id="MCP2350501.1"/>
    </source>
</evidence>
<comment type="caution">
    <text evidence="2">The sequence shown here is derived from an EMBL/GenBank/DDBJ whole genome shotgun (WGS) entry which is preliminary data.</text>
</comment>